<accession>A0A073IU21</accession>
<gene>
    <name evidence="2" type="ORF">EH55_10490</name>
</gene>
<dbReference type="GO" id="GO:0006779">
    <property type="term" value="P:porphyrin-containing compound biosynthetic process"/>
    <property type="evidence" value="ECO:0007669"/>
    <property type="project" value="InterPro"/>
</dbReference>
<evidence type="ECO:0000313" key="2">
    <source>
        <dbReference type="EMBL" id="KEJ93284.1"/>
    </source>
</evidence>
<dbReference type="InterPro" id="IPR036249">
    <property type="entry name" value="Thioredoxin-like_sf"/>
</dbReference>
<sequence>MNGKERVLKALKFEEVDRVPWVPFTGVHVAKLIGSDAEELLKNKDVLVKAVCAAAERYSADGVCSAFDLQAEAEALGCTLHWVKNNPPAVTGHILSQGKTLEALPDITRDMGRLPVFFEATKELVEKIGEEKAVFGLCCGPFTLALHLRGSAFIMDMMKKPDEAHKVLKFCAEVTRRMCMWYMETGAHVVAVVDPMTSQIAPKHFEAFVSPYVKPAIDEVHSKGGIVTLFCCGNATKNIELMMQSKPDAIAFDEQVDLKFVKDLADKYKVSFEGNIPLTTTLLFGSPRECVADVKKRIEIGGRSGYILSPGCDLPYDTPFYNLEAVGKYAATGEEPSDTAGFLSLEEALSNAEEAGDVFEDVEIEPGKVFVEIVTLDSEGCAPCQYMCEAVKNVAPMYGDRLKWRESLIKSAAGIKRTMALGVSTLPTLLINNEVVFDNITPTQDMLIKEIEKRINN</sequence>
<dbReference type="Pfam" id="PF01208">
    <property type="entry name" value="URO-D"/>
    <property type="match status" value="1"/>
</dbReference>
<proteinExistence type="predicted"/>
<dbReference type="PANTHER" id="PTHR47099:SF1">
    <property type="entry name" value="METHYLCOBAMIDE:COM METHYLTRANSFERASE MTBA"/>
    <property type="match status" value="1"/>
</dbReference>
<dbReference type="GeneID" id="90982668"/>
<dbReference type="eggNOG" id="COG0407">
    <property type="taxonomic scope" value="Bacteria"/>
</dbReference>
<dbReference type="PANTHER" id="PTHR47099">
    <property type="entry name" value="METHYLCOBAMIDE:COM METHYLTRANSFERASE MTBA"/>
    <property type="match status" value="1"/>
</dbReference>
<dbReference type="InterPro" id="IPR038071">
    <property type="entry name" value="UROD/MetE-like_sf"/>
</dbReference>
<feature type="domain" description="Uroporphyrinogen decarboxylase (URO-D)" evidence="1">
    <location>
        <begin position="4"/>
        <end position="327"/>
    </location>
</feature>
<dbReference type="GO" id="GO:0004853">
    <property type="term" value="F:uroporphyrinogen decarboxylase activity"/>
    <property type="evidence" value="ECO:0007669"/>
    <property type="project" value="InterPro"/>
</dbReference>
<dbReference type="InterPro" id="IPR000257">
    <property type="entry name" value="Uroporphyrinogen_deCOase"/>
</dbReference>
<reference evidence="2 3" key="1">
    <citation type="submission" date="2014-04" db="EMBL/GenBank/DDBJ databases">
        <title>Draft Genome Sequence of Synergistes jonesii.</title>
        <authorList>
            <person name="Coil D.A."/>
            <person name="Eisen J.A."/>
            <person name="Holland-Moritz H.E."/>
        </authorList>
    </citation>
    <scope>NUCLEOTIDE SEQUENCE [LARGE SCALE GENOMIC DNA]</scope>
    <source>
        <strain evidence="2 3">78-1</strain>
    </source>
</reference>
<dbReference type="STRING" id="2754.EH55_10490"/>
<dbReference type="InterPro" id="IPR052024">
    <property type="entry name" value="Methanogen_methyltrans"/>
</dbReference>
<dbReference type="EMBL" id="JMKI01000005">
    <property type="protein sequence ID" value="KEJ93284.1"/>
    <property type="molecule type" value="Genomic_DNA"/>
</dbReference>
<evidence type="ECO:0000259" key="1">
    <source>
        <dbReference type="Pfam" id="PF01208"/>
    </source>
</evidence>
<dbReference type="AlphaFoldDB" id="A0A073IU21"/>
<dbReference type="RefSeq" id="WP_037974337.1">
    <property type="nucleotide sequence ID" value="NZ_JMKI01000005.1"/>
</dbReference>
<dbReference type="SUPFAM" id="SSF51726">
    <property type="entry name" value="UROD/MetE-like"/>
    <property type="match status" value="1"/>
</dbReference>
<dbReference type="Gene3D" id="3.40.30.10">
    <property type="entry name" value="Glutaredoxin"/>
    <property type="match status" value="1"/>
</dbReference>
<dbReference type="SUPFAM" id="SSF52833">
    <property type="entry name" value="Thioredoxin-like"/>
    <property type="match status" value="1"/>
</dbReference>
<organism evidence="2 3">
    <name type="scientific">Synergistes jonesii</name>
    <dbReference type="NCBI Taxonomy" id="2754"/>
    <lineage>
        <taxon>Bacteria</taxon>
        <taxon>Thermotogati</taxon>
        <taxon>Synergistota</taxon>
        <taxon>Synergistia</taxon>
        <taxon>Synergistales</taxon>
        <taxon>Synergistaceae</taxon>
        <taxon>Synergistes</taxon>
    </lineage>
</organism>
<dbReference type="OrthoDB" id="9780425at2"/>
<comment type="caution">
    <text evidence="2">The sequence shown here is derived from an EMBL/GenBank/DDBJ whole genome shotgun (WGS) entry which is preliminary data.</text>
</comment>
<name>A0A073IU21_9BACT</name>
<dbReference type="Proteomes" id="UP000027665">
    <property type="component" value="Unassembled WGS sequence"/>
</dbReference>
<keyword evidence="3" id="KW-1185">Reference proteome</keyword>
<evidence type="ECO:0000313" key="3">
    <source>
        <dbReference type="Proteomes" id="UP000027665"/>
    </source>
</evidence>
<dbReference type="Gene3D" id="3.20.20.210">
    <property type="match status" value="1"/>
</dbReference>
<dbReference type="CDD" id="cd03465">
    <property type="entry name" value="URO-D_like"/>
    <property type="match status" value="1"/>
</dbReference>
<protein>
    <recommendedName>
        <fullName evidence="1">Uroporphyrinogen decarboxylase (URO-D) domain-containing protein</fullName>
    </recommendedName>
</protein>